<dbReference type="PROSITE" id="PS00615">
    <property type="entry name" value="C_TYPE_LECTIN_1"/>
    <property type="match status" value="1"/>
</dbReference>
<evidence type="ECO:0000313" key="5">
    <source>
        <dbReference type="Proteomes" id="UP000829720"/>
    </source>
</evidence>
<gene>
    <name evidence="4" type="ORF">AGOR_G00042610</name>
</gene>
<name>A0A8T3E2L7_9TELE</name>
<comment type="caution">
    <text evidence="4">The sequence shown here is derived from an EMBL/GenBank/DDBJ whole genome shotgun (WGS) entry which is preliminary data.</text>
</comment>
<dbReference type="PANTHER" id="PTHR22803">
    <property type="entry name" value="MANNOSE, PHOSPHOLIPASE, LECTIN RECEPTOR RELATED"/>
    <property type="match status" value="1"/>
</dbReference>
<keyword evidence="2" id="KW-0472">Membrane</keyword>
<dbReference type="InterPro" id="IPR018378">
    <property type="entry name" value="C-type_lectin_CS"/>
</dbReference>
<dbReference type="InterPro" id="IPR001304">
    <property type="entry name" value="C-type_lectin-like"/>
</dbReference>
<dbReference type="InterPro" id="IPR016186">
    <property type="entry name" value="C-type_lectin-like/link_sf"/>
</dbReference>
<evidence type="ECO:0000313" key="4">
    <source>
        <dbReference type="EMBL" id="KAI1902234.1"/>
    </source>
</evidence>
<dbReference type="PROSITE" id="PS50041">
    <property type="entry name" value="C_TYPE_LECTIN_2"/>
    <property type="match status" value="1"/>
</dbReference>
<protein>
    <recommendedName>
        <fullName evidence="3">C-type lectin domain-containing protein</fullName>
    </recommendedName>
</protein>
<dbReference type="AlphaFoldDB" id="A0A8T3E2L7"/>
<dbReference type="Proteomes" id="UP000829720">
    <property type="component" value="Unassembled WGS sequence"/>
</dbReference>
<proteinExistence type="predicted"/>
<sequence length="185" mass="20271">MVLEWPATDIEKFCASNSLFIERAIMVSFSTSALLCAAILSGIALVSGNMCQGGCTAGWVHFGDRCFMYTAAKKDWSDAELNCLSHGGNLASVHSDDEWRFIKALVKKNDPNENRFWIGMTDSSNEGKWLWSDGSKAVFTKWNRGEPNNAGLVEDCAEGNYAKSDGWNDVSCKNGFASVCAKPMD</sequence>
<accession>A0A8T3E2L7</accession>
<dbReference type="Gene3D" id="3.10.100.10">
    <property type="entry name" value="Mannose-Binding Protein A, subunit A"/>
    <property type="match status" value="1"/>
</dbReference>
<organism evidence="4 5">
    <name type="scientific">Albula goreensis</name>
    <dbReference type="NCBI Taxonomy" id="1534307"/>
    <lineage>
        <taxon>Eukaryota</taxon>
        <taxon>Metazoa</taxon>
        <taxon>Chordata</taxon>
        <taxon>Craniata</taxon>
        <taxon>Vertebrata</taxon>
        <taxon>Euteleostomi</taxon>
        <taxon>Actinopterygii</taxon>
        <taxon>Neopterygii</taxon>
        <taxon>Teleostei</taxon>
        <taxon>Albuliformes</taxon>
        <taxon>Albulidae</taxon>
        <taxon>Albula</taxon>
    </lineage>
</organism>
<dbReference type="Pfam" id="PF00059">
    <property type="entry name" value="Lectin_C"/>
    <property type="match status" value="1"/>
</dbReference>
<feature type="transmembrane region" description="Helical" evidence="2">
    <location>
        <begin position="25"/>
        <end position="46"/>
    </location>
</feature>
<reference evidence="4" key="1">
    <citation type="submission" date="2021-01" db="EMBL/GenBank/DDBJ databases">
        <authorList>
            <person name="Zahm M."/>
            <person name="Roques C."/>
            <person name="Cabau C."/>
            <person name="Klopp C."/>
            <person name="Donnadieu C."/>
            <person name="Jouanno E."/>
            <person name="Lampietro C."/>
            <person name="Louis A."/>
            <person name="Herpin A."/>
            <person name="Echchiki A."/>
            <person name="Berthelot C."/>
            <person name="Parey E."/>
            <person name="Roest-Crollius H."/>
            <person name="Braasch I."/>
            <person name="Postlethwait J."/>
            <person name="Bobe J."/>
            <person name="Montfort J."/>
            <person name="Bouchez O."/>
            <person name="Begum T."/>
            <person name="Mejri S."/>
            <person name="Adams A."/>
            <person name="Chen W.-J."/>
            <person name="Guiguen Y."/>
        </authorList>
    </citation>
    <scope>NUCLEOTIDE SEQUENCE</scope>
    <source>
        <tissue evidence="4">Blood</tissue>
    </source>
</reference>
<dbReference type="SUPFAM" id="SSF56436">
    <property type="entry name" value="C-type lectin-like"/>
    <property type="match status" value="1"/>
</dbReference>
<evidence type="ECO:0000256" key="1">
    <source>
        <dbReference type="ARBA" id="ARBA00023157"/>
    </source>
</evidence>
<evidence type="ECO:0000256" key="2">
    <source>
        <dbReference type="SAM" id="Phobius"/>
    </source>
</evidence>
<feature type="domain" description="C-type lectin" evidence="3">
    <location>
        <begin position="62"/>
        <end position="181"/>
    </location>
</feature>
<dbReference type="SMART" id="SM00034">
    <property type="entry name" value="CLECT"/>
    <property type="match status" value="1"/>
</dbReference>
<keyword evidence="1" id="KW-1015">Disulfide bond</keyword>
<dbReference type="InterPro" id="IPR050111">
    <property type="entry name" value="C-type_lectin/snaclec_domain"/>
</dbReference>
<keyword evidence="2" id="KW-0812">Transmembrane</keyword>
<dbReference type="OrthoDB" id="418245at2759"/>
<keyword evidence="2" id="KW-1133">Transmembrane helix</keyword>
<evidence type="ECO:0000259" key="3">
    <source>
        <dbReference type="PROSITE" id="PS50041"/>
    </source>
</evidence>
<dbReference type="EMBL" id="JAERUA010000003">
    <property type="protein sequence ID" value="KAI1902234.1"/>
    <property type="molecule type" value="Genomic_DNA"/>
</dbReference>
<keyword evidence="5" id="KW-1185">Reference proteome</keyword>
<dbReference type="InterPro" id="IPR016187">
    <property type="entry name" value="CTDL_fold"/>
</dbReference>